<feature type="region of interest" description="Disordered" evidence="1">
    <location>
        <begin position="223"/>
        <end position="338"/>
    </location>
</feature>
<protein>
    <submittedName>
        <fullName evidence="3">DUF308 domain-containing protein</fullName>
    </submittedName>
</protein>
<feature type="compositionally biased region" description="Basic and acidic residues" evidence="1">
    <location>
        <begin position="329"/>
        <end position="338"/>
    </location>
</feature>
<accession>A0ABW5XFA1</accession>
<keyword evidence="2" id="KW-0472">Membrane</keyword>
<dbReference type="InterPro" id="IPR052712">
    <property type="entry name" value="Acid_resist_chaperone_HdeD"/>
</dbReference>
<dbReference type="PANTHER" id="PTHR34989:SF1">
    <property type="entry name" value="PROTEIN HDED"/>
    <property type="match status" value="1"/>
</dbReference>
<feature type="transmembrane region" description="Helical" evidence="2">
    <location>
        <begin position="46"/>
        <end position="66"/>
    </location>
</feature>
<dbReference type="Pfam" id="PF03729">
    <property type="entry name" value="DUF308"/>
    <property type="match status" value="2"/>
</dbReference>
<feature type="compositionally biased region" description="Low complexity" evidence="1">
    <location>
        <begin position="286"/>
        <end position="297"/>
    </location>
</feature>
<dbReference type="InterPro" id="IPR036259">
    <property type="entry name" value="MFS_trans_sf"/>
</dbReference>
<dbReference type="PANTHER" id="PTHR34989">
    <property type="entry name" value="PROTEIN HDED"/>
    <property type="match status" value="1"/>
</dbReference>
<evidence type="ECO:0000313" key="4">
    <source>
        <dbReference type="Proteomes" id="UP001597391"/>
    </source>
</evidence>
<dbReference type="EMBL" id="JBHUOP010000003">
    <property type="protein sequence ID" value="MFD2840424.1"/>
    <property type="molecule type" value="Genomic_DNA"/>
</dbReference>
<evidence type="ECO:0000256" key="2">
    <source>
        <dbReference type="SAM" id="Phobius"/>
    </source>
</evidence>
<dbReference type="SUPFAM" id="SSF103473">
    <property type="entry name" value="MFS general substrate transporter"/>
    <property type="match status" value="1"/>
</dbReference>
<gene>
    <name evidence="3" type="ORF">ACFSYH_07535</name>
</gene>
<comment type="caution">
    <text evidence="3">The sequence shown here is derived from an EMBL/GenBank/DDBJ whole genome shotgun (WGS) entry which is preliminary data.</text>
</comment>
<feature type="transmembrane region" description="Helical" evidence="2">
    <location>
        <begin position="160"/>
        <end position="184"/>
    </location>
</feature>
<dbReference type="InterPro" id="IPR005325">
    <property type="entry name" value="DUF308_memb"/>
</dbReference>
<feature type="transmembrane region" description="Helical" evidence="2">
    <location>
        <begin position="135"/>
        <end position="154"/>
    </location>
</feature>
<feature type="compositionally biased region" description="Basic and acidic residues" evidence="1">
    <location>
        <begin position="223"/>
        <end position="285"/>
    </location>
</feature>
<name>A0ABW5XFA1_9MICO</name>
<dbReference type="Proteomes" id="UP001597391">
    <property type="component" value="Unassembled WGS sequence"/>
</dbReference>
<feature type="transmembrane region" description="Helical" evidence="2">
    <location>
        <begin position="20"/>
        <end position="40"/>
    </location>
</feature>
<organism evidence="3 4">
    <name type="scientific">Populibacterium corticicola</name>
    <dbReference type="NCBI Taxonomy" id="1812826"/>
    <lineage>
        <taxon>Bacteria</taxon>
        <taxon>Bacillati</taxon>
        <taxon>Actinomycetota</taxon>
        <taxon>Actinomycetes</taxon>
        <taxon>Micrococcales</taxon>
        <taxon>Jonesiaceae</taxon>
        <taxon>Populibacterium</taxon>
    </lineage>
</organism>
<feature type="transmembrane region" description="Helical" evidence="2">
    <location>
        <begin position="78"/>
        <end position="98"/>
    </location>
</feature>
<evidence type="ECO:0000256" key="1">
    <source>
        <dbReference type="SAM" id="MobiDB-lite"/>
    </source>
</evidence>
<keyword evidence="4" id="KW-1185">Reference proteome</keyword>
<sequence length="338" mass="36869">MKKGKSETVIESVSSALKAVWWLPLLRGISLVILGVLVTIEPLNTLVTLVWIAGIFLLVDGVFAIIQGWANRTQTGWRMWLVQGLVDVIFAVLILAWPGMTVLVFFYLLVVWTIALGAVAIIGSAIAARSKNLSSPWMLAFGLLSVLFGVMLLVRSSGNIVATLQIVGLVLGLYAFIAGALQIVSAFSVRAVARDIDQALRGQSEVLKAINLNQEQYEAERVQRAAEREEDRRTRAAEREKEKQERAAEREAEKLQREAEKEAEKRAAELEHAALENRALEESRKAALAPDLLDEPAQPQRPDAPGAGSPWAGASALDEPSTSPNPTEDEGRPGGRHV</sequence>
<evidence type="ECO:0000313" key="3">
    <source>
        <dbReference type="EMBL" id="MFD2840424.1"/>
    </source>
</evidence>
<feature type="transmembrane region" description="Helical" evidence="2">
    <location>
        <begin position="104"/>
        <end position="128"/>
    </location>
</feature>
<dbReference type="RefSeq" id="WP_377466262.1">
    <property type="nucleotide sequence ID" value="NZ_JBHUOP010000003.1"/>
</dbReference>
<keyword evidence="2" id="KW-0812">Transmembrane</keyword>
<feature type="compositionally biased region" description="Low complexity" evidence="1">
    <location>
        <begin position="304"/>
        <end position="316"/>
    </location>
</feature>
<reference evidence="4" key="1">
    <citation type="journal article" date="2019" name="Int. J. Syst. Evol. Microbiol.">
        <title>The Global Catalogue of Microorganisms (GCM) 10K type strain sequencing project: providing services to taxonomists for standard genome sequencing and annotation.</title>
        <authorList>
            <consortium name="The Broad Institute Genomics Platform"/>
            <consortium name="The Broad Institute Genome Sequencing Center for Infectious Disease"/>
            <person name="Wu L."/>
            <person name="Ma J."/>
        </authorList>
    </citation>
    <scope>NUCLEOTIDE SEQUENCE [LARGE SCALE GENOMIC DNA]</scope>
    <source>
        <strain evidence="4">KCTC 33576</strain>
    </source>
</reference>
<proteinExistence type="predicted"/>
<keyword evidence="2" id="KW-1133">Transmembrane helix</keyword>